<feature type="transmembrane region" description="Helical" evidence="1">
    <location>
        <begin position="12"/>
        <end position="37"/>
    </location>
</feature>
<accession>A0A316GNQ7</accession>
<dbReference type="Pfam" id="PF02698">
    <property type="entry name" value="DUF218"/>
    <property type="match status" value="1"/>
</dbReference>
<name>A0A316GNQ7_9RHOB</name>
<dbReference type="GO" id="GO:0005886">
    <property type="term" value="C:plasma membrane"/>
    <property type="evidence" value="ECO:0007669"/>
    <property type="project" value="TreeGrafter"/>
</dbReference>
<evidence type="ECO:0000256" key="1">
    <source>
        <dbReference type="SAM" id="Phobius"/>
    </source>
</evidence>
<sequence>MAGASIKTRVQRFGLILGQVIAVLFGLWAMTLLLIAATEIFWPDDRPPPAVADAIICLGAGLSHHDRQLPGPASERRALTCAALQAAGAAPVVVFSGAGSPDRAVADAMADLALAAGLPPEAILREPASHSTIQNAAFSLALLDEGTDRVIVVSDPFHLPRAFVIFKAFGLNEVVLHAAAPMVDPVPHPDDRSIVWWVLRESVAIWFNLARATAYGAGGMLGIDRETRIAWFN</sequence>
<dbReference type="InterPro" id="IPR051599">
    <property type="entry name" value="Cell_Envelope_Assoc"/>
</dbReference>
<dbReference type="InterPro" id="IPR014729">
    <property type="entry name" value="Rossmann-like_a/b/a_fold"/>
</dbReference>
<organism evidence="3 4">
    <name type="scientific">Roseicyclus mahoneyensis</name>
    <dbReference type="NCBI Taxonomy" id="164332"/>
    <lineage>
        <taxon>Bacteria</taxon>
        <taxon>Pseudomonadati</taxon>
        <taxon>Pseudomonadota</taxon>
        <taxon>Alphaproteobacteria</taxon>
        <taxon>Rhodobacterales</taxon>
        <taxon>Roseobacteraceae</taxon>
        <taxon>Roseicyclus</taxon>
    </lineage>
</organism>
<dbReference type="RefSeq" id="WP_109665715.1">
    <property type="nucleotide sequence ID" value="NZ_QGGW01000001.1"/>
</dbReference>
<dbReference type="InterPro" id="IPR003848">
    <property type="entry name" value="DUF218"/>
</dbReference>
<dbReference type="PANTHER" id="PTHR30336:SF20">
    <property type="entry name" value="DUF218 DOMAIN-CONTAINING PROTEIN"/>
    <property type="match status" value="1"/>
</dbReference>
<dbReference type="PANTHER" id="PTHR30336">
    <property type="entry name" value="INNER MEMBRANE PROTEIN, PROBABLE PERMEASE"/>
    <property type="match status" value="1"/>
</dbReference>
<dbReference type="Gene3D" id="3.40.50.620">
    <property type="entry name" value="HUPs"/>
    <property type="match status" value="1"/>
</dbReference>
<dbReference type="Proteomes" id="UP000245708">
    <property type="component" value="Unassembled WGS sequence"/>
</dbReference>
<evidence type="ECO:0000313" key="4">
    <source>
        <dbReference type="Proteomes" id="UP000245708"/>
    </source>
</evidence>
<evidence type="ECO:0000313" key="3">
    <source>
        <dbReference type="EMBL" id="PWK62790.1"/>
    </source>
</evidence>
<evidence type="ECO:0000259" key="2">
    <source>
        <dbReference type="Pfam" id="PF02698"/>
    </source>
</evidence>
<comment type="caution">
    <text evidence="3">The sequence shown here is derived from an EMBL/GenBank/DDBJ whole genome shotgun (WGS) entry which is preliminary data.</text>
</comment>
<dbReference type="CDD" id="cd06259">
    <property type="entry name" value="YdcF-like"/>
    <property type="match status" value="1"/>
</dbReference>
<gene>
    <name evidence="3" type="ORF">C7455_101826</name>
</gene>
<protein>
    <submittedName>
        <fullName evidence="3">Uncharacterized SAM-binding protein YcdF (DUF218 family)</fullName>
    </submittedName>
</protein>
<keyword evidence="1" id="KW-1133">Transmembrane helix</keyword>
<keyword evidence="4" id="KW-1185">Reference proteome</keyword>
<reference evidence="3 4" key="1">
    <citation type="submission" date="2018-05" db="EMBL/GenBank/DDBJ databases">
        <title>Genomic Encyclopedia of Type Strains, Phase IV (KMG-IV): sequencing the most valuable type-strain genomes for metagenomic binning, comparative biology and taxonomic classification.</title>
        <authorList>
            <person name="Goeker M."/>
        </authorList>
    </citation>
    <scope>NUCLEOTIDE SEQUENCE [LARGE SCALE GENOMIC DNA]</scope>
    <source>
        <strain evidence="3 4">DSM 16097</strain>
    </source>
</reference>
<keyword evidence="1" id="KW-0812">Transmembrane</keyword>
<feature type="domain" description="DUF218" evidence="2">
    <location>
        <begin position="53"/>
        <end position="203"/>
    </location>
</feature>
<keyword evidence="1" id="KW-0472">Membrane</keyword>
<dbReference type="EMBL" id="QGGW01000001">
    <property type="protein sequence ID" value="PWK62790.1"/>
    <property type="molecule type" value="Genomic_DNA"/>
</dbReference>
<proteinExistence type="predicted"/>
<dbReference type="OrthoDB" id="9809813at2"/>
<dbReference type="AlphaFoldDB" id="A0A316GNQ7"/>